<dbReference type="GeneID" id="20181082"/>
<protein>
    <recommendedName>
        <fullName evidence="4">MULE transposase domain-containing protein</fullName>
    </recommendedName>
</protein>
<evidence type="ECO:0000313" key="2">
    <source>
        <dbReference type="EMBL" id="ETN08708.1"/>
    </source>
</evidence>
<dbReference type="OMA" id="FESACIV"/>
<feature type="region of interest" description="Disordered" evidence="1">
    <location>
        <begin position="1"/>
        <end position="59"/>
    </location>
</feature>
<evidence type="ECO:0000256" key="1">
    <source>
        <dbReference type="SAM" id="MobiDB-lite"/>
    </source>
</evidence>
<dbReference type="VEuPathDB" id="FungiDB:PPTG_11550"/>
<dbReference type="AlphaFoldDB" id="W2Q679"/>
<dbReference type="Proteomes" id="UP000018817">
    <property type="component" value="Unassembled WGS sequence"/>
</dbReference>
<evidence type="ECO:0000313" key="3">
    <source>
        <dbReference type="Proteomes" id="UP000018817"/>
    </source>
</evidence>
<dbReference type="OrthoDB" id="90756at2759"/>
<dbReference type="RefSeq" id="XP_008905895.1">
    <property type="nucleotide sequence ID" value="XM_008907647.1"/>
</dbReference>
<organism evidence="2 3">
    <name type="scientific">Phytophthora nicotianae (strain INRA-310)</name>
    <name type="common">Phytophthora parasitica</name>
    <dbReference type="NCBI Taxonomy" id="761204"/>
    <lineage>
        <taxon>Eukaryota</taxon>
        <taxon>Sar</taxon>
        <taxon>Stramenopiles</taxon>
        <taxon>Oomycota</taxon>
        <taxon>Peronosporomycetes</taxon>
        <taxon>Peronosporales</taxon>
        <taxon>Peronosporaceae</taxon>
        <taxon>Phytophthora</taxon>
    </lineage>
</organism>
<feature type="compositionally biased region" description="Basic and acidic residues" evidence="1">
    <location>
        <begin position="1"/>
        <end position="11"/>
    </location>
</feature>
<feature type="compositionally biased region" description="Low complexity" evidence="1">
    <location>
        <begin position="17"/>
        <end position="52"/>
    </location>
</feature>
<evidence type="ECO:0008006" key="4">
    <source>
        <dbReference type="Google" id="ProtNLM"/>
    </source>
</evidence>
<proteinExistence type="predicted"/>
<reference evidence="2 3" key="2">
    <citation type="submission" date="2013-11" db="EMBL/GenBank/DDBJ databases">
        <title>The Genome Sequence of Phytophthora parasitica INRA-310.</title>
        <authorList>
            <consortium name="The Broad Institute Genomics Platform"/>
            <person name="Russ C."/>
            <person name="Tyler B."/>
            <person name="Panabieres F."/>
            <person name="Shan W."/>
            <person name="Tripathy S."/>
            <person name="Grunwald N."/>
            <person name="Machado M."/>
            <person name="Johnson C.S."/>
            <person name="Arredondo F."/>
            <person name="Hong C."/>
            <person name="Coffey M."/>
            <person name="Young S.K."/>
            <person name="Zeng Q."/>
            <person name="Gargeya S."/>
            <person name="Fitzgerald M."/>
            <person name="Abouelleil A."/>
            <person name="Alvarado L."/>
            <person name="Chapman S.B."/>
            <person name="Gainer-Dewar J."/>
            <person name="Goldberg J."/>
            <person name="Griggs A."/>
            <person name="Gujja S."/>
            <person name="Hansen M."/>
            <person name="Howarth C."/>
            <person name="Imamovic A."/>
            <person name="Ireland A."/>
            <person name="Larimer J."/>
            <person name="McCowan C."/>
            <person name="Murphy C."/>
            <person name="Pearson M."/>
            <person name="Poon T.W."/>
            <person name="Priest M."/>
            <person name="Roberts A."/>
            <person name="Saif S."/>
            <person name="Shea T."/>
            <person name="Sykes S."/>
            <person name="Wortman J."/>
            <person name="Nusbaum C."/>
            <person name="Birren B."/>
        </authorList>
    </citation>
    <scope>NUCLEOTIDE SEQUENCE [LARGE SCALE GENOMIC DNA]</scope>
    <source>
        <strain evidence="2 3">INRA-310</strain>
    </source>
</reference>
<reference evidence="3" key="1">
    <citation type="submission" date="2011-12" db="EMBL/GenBank/DDBJ databases">
        <authorList>
            <consortium name="The Broad Institute Genome Sequencing Platform"/>
            <person name="Russ C."/>
            <person name="Tyler B."/>
            <person name="Panabieres F."/>
            <person name="Shan W."/>
            <person name="Tripathy S."/>
            <person name="Grunwald N."/>
            <person name="Machado M."/>
            <person name="Young S.K."/>
            <person name="Zeng Q."/>
            <person name="Gargeya S."/>
            <person name="Fitzgerald M."/>
            <person name="Haas B."/>
            <person name="Abouelleil A."/>
            <person name="Alvarado L."/>
            <person name="Arachchi H.M."/>
            <person name="Berlin A."/>
            <person name="Chapman S.B."/>
            <person name="Gearin G."/>
            <person name="Goldberg J."/>
            <person name="Griggs A."/>
            <person name="Gujja S."/>
            <person name="Hansen M."/>
            <person name="Heiman D."/>
            <person name="Howarth C."/>
            <person name="Larimer J."/>
            <person name="Lui A."/>
            <person name="MacDonald P.J.P."/>
            <person name="McCowen C."/>
            <person name="Montmayeur A."/>
            <person name="Murphy C."/>
            <person name="Neiman D."/>
            <person name="Pearson M."/>
            <person name="Priest M."/>
            <person name="Roberts A."/>
            <person name="Saif S."/>
            <person name="Shea T."/>
            <person name="Sisk P."/>
            <person name="Stolte C."/>
            <person name="Sykes S."/>
            <person name="Wortman J."/>
            <person name="Nusbaum C."/>
            <person name="Birren B."/>
        </authorList>
    </citation>
    <scope>NUCLEOTIDE SEQUENCE [LARGE SCALE GENOMIC DNA]</scope>
    <source>
        <strain evidence="3">INRA-310</strain>
    </source>
</reference>
<dbReference type="EMBL" id="KI669587">
    <property type="protein sequence ID" value="ETN08708.1"/>
    <property type="molecule type" value="Genomic_DNA"/>
</dbReference>
<gene>
    <name evidence="2" type="ORF">PPTG_11550</name>
</gene>
<sequence length="304" mass="34439">MQSSERQDHRTATFLESLSSPPLPSSSSASSSLFSSPSSSPFSSASSSSPPAGVQVPTVEDREAFGVIRRCRDASTGGDAFRAIETEKVRRISDDDDREFLQMNLAYPMEGKLRRIVGFGHPDLIRLMKYPGITLFVDTTVSVTPKPFTQTIIVMIHDRAHNLYVPCFCYLVDTKDHWTYWNVSQWIKIQTDMACVPSMGLGDFEQALHLEIRDQFESACIVGYLFYWKQAIRRKMISLGIARVEVAAAMESGVLDLFTVLPVNVLQKTGIPFVIKTLYRLIVPTEADRKEKWQAFWDYFVKTW</sequence>
<name>W2Q679_PHYN3</name>
<accession>W2Q679</accession>